<keyword evidence="2" id="KW-1133">Transmembrane helix</keyword>
<evidence type="ECO:0000313" key="4">
    <source>
        <dbReference type="WBParaSite" id="Gr19_v10_g8586.t1"/>
    </source>
</evidence>
<dbReference type="Proteomes" id="UP000887572">
    <property type="component" value="Unplaced"/>
</dbReference>
<name>A0A914I9P5_GLORO</name>
<feature type="region of interest" description="Disordered" evidence="1">
    <location>
        <begin position="29"/>
        <end position="53"/>
    </location>
</feature>
<accession>A0A914I9P5</accession>
<keyword evidence="2" id="KW-0812">Transmembrane</keyword>
<dbReference type="WBParaSite" id="Gr19_v10_g8586.t1">
    <property type="protein sequence ID" value="Gr19_v10_g8586.t1"/>
    <property type="gene ID" value="Gr19_v10_g8586"/>
</dbReference>
<organism evidence="3 4">
    <name type="scientific">Globodera rostochiensis</name>
    <name type="common">Golden nematode worm</name>
    <name type="synonym">Heterodera rostochiensis</name>
    <dbReference type="NCBI Taxonomy" id="31243"/>
    <lineage>
        <taxon>Eukaryota</taxon>
        <taxon>Metazoa</taxon>
        <taxon>Ecdysozoa</taxon>
        <taxon>Nematoda</taxon>
        <taxon>Chromadorea</taxon>
        <taxon>Rhabditida</taxon>
        <taxon>Tylenchina</taxon>
        <taxon>Tylenchomorpha</taxon>
        <taxon>Tylenchoidea</taxon>
        <taxon>Heteroderidae</taxon>
        <taxon>Heteroderinae</taxon>
        <taxon>Globodera</taxon>
    </lineage>
</organism>
<keyword evidence="3" id="KW-1185">Reference proteome</keyword>
<feature type="transmembrane region" description="Helical" evidence="2">
    <location>
        <begin position="6"/>
        <end position="24"/>
    </location>
</feature>
<evidence type="ECO:0000256" key="2">
    <source>
        <dbReference type="SAM" id="Phobius"/>
    </source>
</evidence>
<protein>
    <submittedName>
        <fullName evidence="4">Uncharacterized protein</fullName>
    </submittedName>
</protein>
<dbReference type="AlphaFoldDB" id="A0A914I9P5"/>
<proteinExistence type="predicted"/>
<evidence type="ECO:0000313" key="3">
    <source>
        <dbReference type="Proteomes" id="UP000887572"/>
    </source>
</evidence>
<keyword evidence="2" id="KW-0472">Membrane</keyword>
<reference evidence="4" key="1">
    <citation type="submission" date="2022-11" db="UniProtKB">
        <authorList>
            <consortium name="WormBaseParasite"/>
        </authorList>
    </citation>
    <scope>IDENTIFICATION</scope>
</reference>
<evidence type="ECO:0000256" key="1">
    <source>
        <dbReference type="SAM" id="MobiDB-lite"/>
    </source>
</evidence>
<sequence length="84" mass="9619">MCRAFFPSFAVLLGLVVFVSVMGMPRHRRHQQNENDWTRPLQQSTPEVDEMDSSNCSYTDPYCYNSEVFVDAIPILANVTTESK</sequence>